<dbReference type="Pfam" id="PF03171">
    <property type="entry name" value="2OG-FeII_Oxy"/>
    <property type="match status" value="1"/>
</dbReference>
<sequence>EVIGTFGLSLSDLSTKITKLILATLGLDAETFYESDFEKCKPTLCISGYSSHGKCEGEEALPSHADAGCVTILYNDETQGLEVRSKQGKWFSVEHAPDSFAVMLGDSLKAWSNGRYRSADHRVVYKGWKNRISFPFLIEFPPETRVWAPEELVDEDNPRRYKPFIVSEFVNRLLDNQADDEFPKAIERFAGI</sequence>
<comment type="caution">
    <text evidence="2">The sequence shown here is derived from an EMBL/GenBank/DDBJ whole genome shotgun (WGS) entry which is preliminary data.</text>
</comment>
<keyword evidence="3" id="KW-1185">Reference proteome</keyword>
<protein>
    <recommendedName>
        <fullName evidence="1">Fe2OG dioxygenase domain-containing protein</fullName>
    </recommendedName>
</protein>
<evidence type="ECO:0000313" key="2">
    <source>
        <dbReference type="EMBL" id="KAH9294936.1"/>
    </source>
</evidence>
<dbReference type="InterPro" id="IPR005123">
    <property type="entry name" value="Oxoglu/Fe-dep_dioxygenase_dom"/>
</dbReference>
<dbReference type="PROSITE" id="PS51471">
    <property type="entry name" value="FE2OG_OXY"/>
    <property type="match status" value="1"/>
</dbReference>
<dbReference type="InterPro" id="IPR027443">
    <property type="entry name" value="IPNS-like_sf"/>
</dbReference>
<organism evidence="2 3">
    <name type="scientific">Taxus chinensis</name>
    <name type="common">Chinese yew</name>
    <name type="synonym">Taxus wallichiana var. chinensis</name>
    <dbReference type="NCBI Taxonomy" id="29808"/>
    <lineage>
        <taxon>Eukaryota</taxon>
        <taxon>Viridiplantae</taxon>
        <taxon>Streptophyta</taxon>
        <taxon>Embryophyta</taxon>
        <taxon>Tracheophyta</taxon>
        <taxon>Spermatophyta</taxon>
        <taxon>Pinopsida</taxon>
        <taxon>Pinidae</taxon>
        <taxon>Conifers II</taxon>
        <taxon>Cupressales</taxon>
        <taxon>Taxaceae</taxon>
        <taxon>Taxus</taxon>
    </lineage>
</organism>
<dbReference type="EMBL" id="JAHRHJ020000011">
    <property type="protein sequence ID" value="KAH9294936.1"/>
    <property type="molecule type" value="Genomic_DNA"/>
</dbReference>
<dbReference type="AlphaFoldDB" id="A0AA38C4Z9"/>
<dbReference type="Proteomes" id="UP000824469">
    <property type="component" value="Unassembled WGS sequence"/>
</dbReference>
<evidence type="ECO:0000313" key="3">
    <source>
        <dbReference type="Proteomes" id="UP000824469"/>
    </source>
</evidence>
<feature type="non-terminal residue" evidence="2">
    <location>
        <position position="192"/>
    </location>
</feature>
<feature type="domain" description="Fe2OG dioxygenase" evidence="1">
    <location>
        <begin position="36"/>
        <end position="140"/>
    </location>
</feature>
<dbReference type="SUPFAM" id="SSF51197">
    <property type="entry name" value="Clavaminate synthase-like"/>
    <property type="match status" value="1"/>
</dbReference>
<proteinExistence type="predicted"/>
<evidence type="ECO:0000259" key="1">
    <source>
        <dbReference type="PROSITE" id="PS51471"/>
    </source>
</evidence>
<dbReference type="InterPro" id="IPR044861">
    <property type="entry name" value="IPNS-like_FE2OG_OXY"/>
</dbReference>
<dbReference type="InterPro" id="IPR050231">
    <property type="entry name" value="Iron_ascorbate_oxido_reductase"/>
</dbReference>
<gene>
    <name evidence="2" type="ORF">KI387_038524</name>
</gene>
<dbReference type="PANTHER" id="PTHR47990">
    <property type="entry name" value="2-OXOGLUTARATE (2OG) AND FE(II)-DEPENDENT OXYGENASE SUPERFAMILY PROTEIN-RELATED"/>
    <property type="match status" value="1"/>
</dbReference>
<dbReference type="Gene3D" id="2.60.120.330">
    <property type="entry name" value="B-lactam Antibiotic, Isopenicillin N Synthase, Chain"/>
    <property type="match status" value="1"/>
</dbReference>
<accession>A0AA38C4Z9</accession>
<reference evidence="2 3" key="1">
    <citation type="journal article" date="2021" name="Nat. Plants">
        <title>The Taxus genome provides insights into paclitaxel biosynthesis.</title>
        <authorList>
            <person name="Xiong X."/>
            <person name="Gou J."/>
            <person name="Liao Q."/>
            <person name="Li Y."/>
            <person name="Zhou Q."/>
            <person name="Bi G."/>
            <person name="Li C."/>
            <person name="Du R."/>
            <person name="Wang X."/>
            <person name="Sun T."/>
            <person name="Guo L."/>
            <person name="Liang H."/>
            <person name="Lu P."/>
            <person name="Wu Y."/>
            <person name="Zhang Z."/>
            <person name="Ro D.K."/>
            <person name="Shang Y."/>
            <person name="Huang S."/>
            <person name="Yan J."/>
        </authorList>
    </citation>
    <scope>NUCLEOTIDE SEQUENCE [LARGE SCALE GENOMIC DNA]</scope>
    <source>
        <strain evidence="2">Ta-2019</strain>
    </source>
</reference>
<name>A0AA38C4Z9_TAXCH</name>